<comment type="function">
    <text evidence="6">Thiol-specific peroxidase that catalyzes the reduction of hydrogen peroxide and organic hydroperoxides to water and alcohols, respectively. Plays a role in cell protection against oxidative stress by detoxifying peroxides.</text>
</comment>
<comment type="catalytic activity">
    <reaction evidence="6">
        <text>a hydroperoxide + [thioredoxin]-dithiol = an alcohol + [thioredoxin]-disulfide + H2O</text>
        <dbReference type="Rhea" id="RHEA:62620"/>
        <dbReference type="Rhea" id="RHEA-COMP:10698"/>
        <dbReference type="Rhea" id="RHEA-COMP:10700"/>
        <dbReference type="ChEBI" id="CHEBI:15377"/>
        <dbReference type="ChEBI" id="CHEBI:29950"/>
        <dbReference type="ChEBI" id="CHEBI:30879"/>
        <dbReference type="ChEBI" id="CHEBI:35924"/>
        <dbReference type="ChEBI" id="CHEBI:50058"/>
        <dbReference type="EC" id="1.11.1.24"/>
    </reaction>
</comment>
<dbReference type="Gene3D" id="3.40.30.10">
    <property type="entry name" value="Glutaredoxin"/>
    <property type="match status" value="1"/>
</dbReference>
<dbReference type="EMBL" id="BMOY01000005">
    <property type="protein sequence ID" value="GGI99046.1"/>
    <property type="molecule type" value="Genomic_DNA"/>
</dbReference>
<keyword evidence="5 6" id="KW-0676">Redox-active center</keyword>
<evidence type="ECO:0000256" key="1">
    <source>
        <dbReference type="ARBA" id="ARBA00022559"/>
    </source>
</evidence>
<dbReference type="HAMAP" id="MF_00269">
    <property type="entry name" value="Tpx"/>
    <property type="match status" value="1"/>
</dbReference>
<keyword evidence="2 6" id="KW-0049">Antioxidant</keyword>
<evidence type="ECO:0000256" key="3">
    <source>
        <dbReference type="ARBA" id="ARBA00023002"/>
    </source>
</evidence>
<dbReference type="SUPFAM" id="SSF52833">
    <property type="entry name" value="Thioredoxin-like"/>
    <property type="match status" value="1"/>
</dbReference>
<evidence type="ECO:0000256" key="6">
    <source>
        <dbReference type="HAMAP-Rule" id="MF_00269"/>
    </source>
</evidence>
<dbReference type="NCBIfam" id="NF001808">
    <property type="entry name" value="PRK00522.1"/>
    <property type="match status" value="1"/>
</dbReference>
<dbReference type="Proteomes" id="UP000637695">
    <property type="component" value="Unassembled WGS sequence"/>
</dbReference>
<gene>
    <name evidence="6 8" type="primary">tpx</name>
    <name evidence="8" type="ORF">GCM10010885_05670</name>
</gene>
<reference evidence="8" key="1">
    <citation type="journal article" date="2014" name="Int. J. Syst. Evol. Microbiol.">
        <title>Complete genome sequence of Corynebacterium casei LMG S-19264T (=DSM 44701T), isolated from a smear-ripened cheese.</title>
        <authorList>
            <consortium name="US DOE Joint Genome Institute (JGI-PGF)"/>
            <person name="Walter F."/>
            <person name="Albersmeier A."/>
            <person name="Kalinowski J."/>
            <person name="Ruckert C."/>
        </authorList>
    </citation>
    <scope>NUCLEOTIDE SEQUENCE</scope>
    <source>
        <strain evidence="8">JCM 18487</strain>
    </source>
</reference>
<feature type="domain" description="Thioredoxin" evidence="7">
    <location>
        <begin position="23"/>
        <end position="173"/>
    </location>
</feature>
<organism evidence="8 9">
    <name type="scientific">Alicyclobacillus cellulosilyticus</name>
    <dbReference type="NCBI Taxonomy" id="1003997"/>
    <lineage>
        <taxon>Bacteria</taxon>
        <taxon>Bacillati</taxon>
        <taxon>Bacillota</taxon>
        <taxon>Bacilli</taxon>
        <taxon>Bacillales</taxon>
        <taxon>Alicyclobacillaceae</taxon>
        <taxon>Alicyclobacillus</taxon>
    </lineage>
</organism>
<dbReference type="GO" id="GO:0008379">
    <property type="term" value="F:thioredoxin peroxidase activity"/>
    <property type="evidence" value="ECO:0007669"/>
    <property type="project" value="UniProtKB-UniRule"/>
</dbReference>
<dbReference type="InterPro" id="IPR002065">
    <property type="entry name" value="TPX"/>
</dbReference>
<dbReference type="Pfam" id="PF08534">
    <property type="entry name" value="Redoxin"/>
    <property type="match status" value="1"/>
</dbReference>
<protein>
    <recommendedName>
        <fullName evidence="6">Thiol peroxidase</fullName>
        <shortName evidence="6">Tpx</shortName>
        <ecNumber evidence="6">1.11.1.24</ecNumber>
    </recommendedName>
    <alternativeName>
        <fullName evidence="6">Peroxiredoxin tpx</fullName>
        <shortName evidence="6">Prx</shortName>
    </alternativeName>
    <alternativeName>
        <fullName evidence="6">Thioredoxin peroxidase</fullName>
    </alternativeName>
    <alternativeName>
        <fullName evidence="6">Thioredoxin-dependent peroxiredoxin</fullName>
    </alternativeName>
</protein>
<feature type="active site" description="Cysteine sulfenic acid (-SOH) intermediate" evidence="6">
    <location>
        <position position="65"/>
    </location>
</feature>
<evidence type="ECO:0000313" key="8">
    <source>
        <dbReference type="EMBL" id="GGI99046.1"/>
    </source>
</evidence>
<dbReference type="InterPro" id="IPR036249">
    <property type="entry name" value="Thioredoxin-like_sf"/>
</dbReference>
<dbReference type="InterPro" id="IPR050455">
    <property type="entry name" value="Tpx_Peroxidase_subfamily"/>
</dbReference>
<dbReference type="PROSITE" id="PS51352">
    <property type="entry name" value="THIOREDOXIN_2"/>
    <property type="match status" value="1"/>
</dbReference>
<keyword evidence="3 6" id="KW-0560">Oxidoreductase</keyword>
<evidence type="ECO:0000256" key="4">
    <source>
        <dbReference type="ARBA" id="ARBA00023157"/>
    </source>
</evidence>
<evidence type="ECO:0000259" key="7">
    <source>
        <dbReference type="PROSITE" id="PS51352"/>
    </source>
</evidence>
<dbReference type="InterPro" id="IPR013740">
    <property type="entry name" value="Redoxin"/>
</dbReference>
<dbReference type="PANTHER" id="PTHR43110:SF1">
    <property type="entry name" value="THIOL PEROXIDASE"/>
    <property type="match status" value="1"/>
</dbReference>
<name>A0A917K4W3_9BACL</name>
<dbReference type="RefSeq" id="WP_188881022.1">
    <property type="nucleotide sequence ID" value="NZ_BMOY01000005.1"/>
</dbReference>
<reference evidence="8" key="2">
    <citation type="submission" date="2020-09" db="EMBL/GenBank/DDBJ databases">
        <authorList>
            <person name="Sun Q."/>
            <person name="Ohkuma M."/>
        </authorList>
    </citation>
    <scope>NUCLEOTIDE SEQUENCE</scope>
    <source>
        <strain evidence="8">JCM 18487</strain>
    </source>
</reference>
<evidence type="ECO:0000256" key="2">
    <source>
        <dbReference type="ARBA" id="ARBA00022862"/>
    </source>
</evidence>
<accession>A0A917K4W3</accession>
<keyword evidence="9" id="KW-1185">Reference proteome</keyword>
<keyword evidence="4" id="KW-1015">Disulfide bond</keyword>
<sequence>MTTERTGVVTFAGNPVTLIGPQIQVGQKAPDFEVLANDRSKVHLSDFHGKVKLISVVPSLDTGVCDAQTRRFNQEAAGLGEDVVVLTISADLPFAQKRWCGAAGVDRVITLSDHYDMSFGRAYGTYMKEHRLECRAVFVVDKDDQVTYVEYVPEVTQHPNYEAALAAVRQAAGK</sequence>
<dbReference type="AlphaFoldDB" id="A0A917K4W3"/>
<dbReference type="CDD" id="cd03014">
    <property type="entry name" value="PRX_Atyp2cys"/>
    <property type="match status" value="1"/>
</dbReference>
<dbReference type="InterPro" id="IPR018219">
    <property type="entry name" value="Tpx_CS"/>
</dbReference>
<dbReference type="PANTHER" id="PTHR43110">
    <property type="entry name" value="THIOL PEROXIDASE"/>
    <property type="match status" value="1"/>
</dbReference>
<keyword evidence="1 6" id="KW-0575">Peroxidase</keyword>
<evidence type="ECO:0000256" key="5">
    <source>
        <dbReference type="ARBA" id="ARBA00023284"/>
    </source>
</evidence>
<dbReference type="PROSITE" id="PS01265">
    <property type="entry name" value="TPX"/>
    <property type="match status" value="1"/>
</dbReference>
<comment type="subunit">
    <text evidence="6">Homodimer.</text>
</comment>
<comment type="similarity">
    <text evidence="6">Belongs to the peroxiredoxin family. Tpx subfamily.</text>
</comment>
<evidence type="ECO:0000313" key="9">
    <source>
        <dbReference type="Proteomes" id="UP000637695"/>
    </source>
</evidence>
<dbReference type="EC" id="1.11.1.24" evidence="6"/>
<proteinExistence type="inferred from homology"/>
<comment type="caution">
    <text evidence="6">Lacks conserved residue(s) required for the propagation of feature annotation.</text>
</comment>
<comment type="caution">
    <text evidence="8">The sequence shown here is derived from an EMBL/GenBank/DDBJ whole genome shotgun (WGS) entry which is preliminary data.</text>
</comment>
<dbReference type="InterPro" id="IPR013766">
    <property type="entry name" value="Thioredoxin_domain"/>
</dbReference>